<evidence type="ECO:0000259" key="1">
    <source>
        <dbReference type="Pfam" id="PF14498"/>
    </source>
</evidence>
<accession>A0A518DG01</accession>
<dbReference type="InterPro" id="IPR049053">
    <property type="entry name" value="AFCA-like_C"/>
</dbReference>
<dbReference type="Pfam" id="PF22124">
    <property type="entry name" value="Glyco_hydro_95_cat"/>
    <property type="match status" value="1"/>
</dbReference>
<dbReference type="AlphaFoldDB" id="A0A518DG01"/>
<dbReference type="Pfam" id="PF21307">
    <property type="entry name" value="Glyco_hydro_95_C"/>
    <property type="match status" value="1"/>
</dbReference>
<dbReference type="EMBL" id="CP036291">
    <property type="protein sequence ID" value="QDU90410.1"/>
    <property type="molecule type" value="Genomic_DNA"/>
</dbReference>
<sequence length="741" mass="81600">MDFGGVTEARYQFNEDSLWTGGPHSYAHPGAAEALPQIRQLLFEGKQSDAQDLATRRFMSQPIGQANYQPFGDVTLKFNTTTPPSNYRRSLSLESATTTARFDSGGVRYTRRAFASFPDQVIVIEVETDKPGTLEFTSAISSPQPKWETTDPDGATLLLTGRVRDDNLRDADVSGQTRFAAHLRIGSTDGQIASTDKRLTVTGASRATLLLSAATSFVNFRNVSADPVARSLDHLEAASGKSFDHLHQAHTADHQRLFDRVGLDLTGDYDASLPTDDRVLASHKNPDPQLAALLFHYGRYLMIASSRPGGQPANLQGLWNDSLTPAWGSKYTVNINTEMNYWLTEPCNLPECEEPLFAALADLAETGADIARQQYAAPGWVLHHNFDLWRGAAPINASNHGIWPMGGAWLCSQMWEHFLYSGDVGFLRERAYPLMKGAAGFFAAYLVEDPRQDSNLLISGPSNSPEQGGLVMGPTMDHQIVRELFANTIEASELLGVDSGFRDRLRELRARIAPNQIGKHGQLQEWLEDVDDPSNQHRHVSHLWGLYPGSEISLDTPELFAAARQSLEFRGDEGTGWSRAWKINFWARLHDGDRALRVLDGLLTLTDSPKTGYRGGGVYTNLFDAHPPFQIDGNFGATAGVCEMLVQSHRRTPDGVRMIELLPALPVAWPSGSVTGLRTRDGFEVDVAWRVGRMTHARVCSHLGRRALLCRDDRQSPIDLAAGDSVELDGQLAVLASNDPE</sequence>
<gene>
    <name evidence="4" type="ORF">Pla175_38140</name>
</gene>
<dbReference type="InterPro" id="IPR054363">
    <property type="entry name" value="GH95_cat"/>
</dbReference>
<evidence type="ECO:0000313" key="5">
    <source>
        <dbReference type="Proteomes" id="UP000317429"/>
    </source>
</evidence>
<feature type="domain" description="Glycosyl hydrolase family 95 catalytic" evidence="3">
    <location>
        <begin position="242"/>
        <end position="645"/>
    </location>
</feature>
<dbReference type="PANTHER" id="PTHR31084">
    <property type="entry name" value="ALPHA-L-FUCOSIDASE 2"/>
    <property type="match status" value="1"/>
</dbReference>
<keyword evidence="5" id="KW-1185">Reference proteome</keyword>
<dbReference type="PANTHER" id="PTHR31084:SF0">
    <property type="entry name" value="ALPHA-L-FUCOSIDASE 2"/>
    <property type="match status" value="1"/>
</dbReference>
<dbReference type="InterPro" id="IPR016518">
    <property type="entry name" value="Alpha-L-fucosidase"/>
</dbReference>
<dbReference type="Proteomes" id="UP000317429">
    <property type="component" value="Chromosome"/>
</dbReference>
<dbReference type="Gene3D" id="1.50.10.10">
    <property type="match status" value="1"/>
</dbReference>
<dbReference type="InterPro" id="IPR012341">
    <property type="entry name" value="6hp_glycosidase-like_sf"/>
</dbReference>
<protein>
    <submittedName>
        <fullName evidence="4">Uncharacterized protein</fullName>
    </submittedName>
</protein>
<feature type="domain" description="Alpha fucosidase A-like C-terminal" evidence="2">
    <location>
        <begin position="658"/>
        <end position="709"/>
    </location>
</feature>
<dbReference type="InterPro" id="IPR027414">
    <property type="entry name" value="GH95_N_dom"/>
</dbReference>
<dbReference type="GO" id="GO:0005975">
    <property type="term" value="P:carbohydrate metabolic process"/>
    <property type="evidence" value="ECO:0007669"/>
    <property type="project" value="InterPro"/>
</dbReference>
<evidence type="ECO:0000313" key="4">
    <source>
        <dbReference type="EMBL" id="QDU90410.1"/>
    </source>
</evidence>
<dbReference type="PIRSF" id="PIRSF007663">
    <property type="entry name" value="UCP007663"/>
    <property type="match status" value="1"/>
</dbReference>
<dbReference type="Pfam" id="PF14498">
    <property type="entry name" value="Glyco_hyd_65N_2"/>
    <property type="match status" value="1"/>
</dbReference>
<feature type="domain" description="Glycosyl hydrolase family 95 N-terminal" evidence="1">
    <location>
        <begin position="1"/>
        <end position="219"/>
    </location>
</feature>
<dbReference type="GO" id="GO:0004560">
    <property type="term" value="F:alpha-L-fucosidase activity"/>
    <property type="evidence" value="ECO:0007669"/>
    <property type="project" value="InterPro"/>
</dbReference>
<dbReference type="InterPro" id="IPR008928">
    <property type="entry name" value="6-hairpin_glycosidase_sf"/>
</dbReference>
<dbReference type="KEGG" id="pnd:Pla175_38140"/>
<dbReference type="SUPFAM" id="SSF48208">
    <property type="entry name" value="Six-hairpin glycosidases"/>
    <property type="match status" value="1"/>
</dbReference>
<proteinExistence type="predicted"/>
<organism evidence="4 5">
    <name type="scientific">Pirellulimonas nuda</name>
    <dbReference type="NCBI Taxonomy" id="2528009"/>
    <lineage>
        <taxon>Bacteria</taxon>
        <taxon>Pseudomonadati</taxon>
        <taxon>Planctomycetota</taxon>
        <taxon>Planctomycetia</taxon>
        <taxon>Pirellulales</taxon>
        <taxon>Lacipirellulaceae</taxon>
        <taxon>Pirellulimonas</taxon>
    </lineage>
</organism>
<evidence type="ECO:0000259" key="3">
    <source>
        <dbReference type="Pfam" id="PF22124"/>
    </source>
</evidence>
<name>A0A518DG01_9BACT</name>
<reference evidence="4 5" key="1">
    <citation type="submission" date="2019-02" db="EMBL/GenBank/DDBJ databases">
        <title>Deep-cultivation of Planctomycetes and their phenomic and genomic characterization uncovers novel biology.</title>
        <authorList>
            <person name="Wiegand S."/>
            <person name="Jogler M."/>
            <person name="Boedeker C."/>
            <person name="Pinto D."/>
            <person name="Vollmers J."/>
            <person name="Rivas-Marin E."/>
            <person name="Kohn T."/>
            <person name="Peeters S.H."/>
            <person name="Heuer A."/>
            <person name="Rast P."/>
            <person name="Oberbeckmann S."/>
            <person name="Bunk B."/>
            <person name="Jeske O."/>
            <person name="Meyerdierks A."/>
            <person name="Storesund J.E."/>
            <person name="Kallscheuer N."/>
            <person name="Luecker S."/>
            <person name="Lage O.M."/>
            <person name="Pohl T."/>
            <person name="Merkel B.J."/>
            <person name="Hornburger P."/>
            <person name="Mueller R.-W."/>
            <person name="Bruemmer F."/>
            <person name="Labrenz M."/>
            <person name="Spormann A.M."/>
            <person name="Op den Camp H."/>
            <person name="Overmann J."/>
            <person name="Amann R."/>
            <person name="Jetten M.S.M."/>
            <person name="Mascher T."/>
            <person name="Medema M.H."/>
            <person name="Devos D.P."/>
            <person name="Kaster A.-K."/>
            <person name="Ovreas L."/>
            <person name="Rohde M."/>
            <person name="Galperin M.Y."/>
            <person name="Jogler C."/>
        </authorList>
    </citation>
    <scope>NUCLEOTIDE SEQUENCE [LARGE SCALE GENOMIC DNA]</scope>
    <source>
        <strain evidence="4 5">Pla175</strain>
    </source>
</reference>
<evidence type="ECO:0000259" key="2">
    <source>
        <dbReference type="Pfam" id="PF21307"/>
    </source>
</evidence>